<dbReference type="KEGG" id="ngr:NAEGRDRAFT_59947"/>
<protein>
    <recommendedName>
        <fullName evidence="4">F-box domain-containing protein</fullName>
    </recommendedName>
</protein>
<feature type="compositionally biased region" description="Acidic residues" evidence="1">
    <location>
        <begin position="773"/>
        <end position="789"/>
    </location>
</feature>
<dbReference type="EMBL" id="GG738927">
    <property type="protein sequence ID" value="EFC36677.1"/>
    <property type="molecule type" value="Genomic_DNA"/>
</dbReference>
<reference evidence="2 3" key="1">
    <citation type="journal article" date="2010" name="Cell">
        <title>The genome of Naegleria gruberi illuminates early eukaryotic versatility.</title>
        <authorList>
            <person name="Fritz-Laylin L.K."/>
            <person name="Prochnik S.E."/>
            <person name="Ginger M.L."/>
            <person name="Dacks J.B."/>
            <person name="Carpenter M.L."/>
            <person name="Field M.C."/>
            <person name="Kuo A."/>
            <person name="Paredez A."/>
            <person name="Chapman J."/>
            <person name="Pham J."/>
            <person name="Shu S."/>
            <person name="Neupane R."/>
            <person name="Cipriano M."/>
            <person name="Mancuso J."/>
            <person name="Tu H."/>
            <person name="Salamov A."/>
            <person name="Lindquist E."/>
            <person name="Shapiro H."/>
            <person name="Lucas S."/>
            <person name="Grigoriev I.V."/>
            <person name="Cande W.Z."/>
            <person name="Fulton C."/>
            <person name="Rokhsar D.S."/>
            <person name="Dawson S.C."/>
        </authorList>
    </citation>
    <scope>NUCLEOTIDE SEQUENCE [LARGE SCALE GENOMIC DNA]</scope>
    <source>
        <strain evidence="2 3">NEG-M</strain>
    </source>
</reference>
<dbReference type="SUPFAM" id="SSF81383">
    <property type="entry name" value="F-box domain"/>
    <property type="match status" value="1"/>
</dbReference>
<feature type="region of interest" description="Disordered" evidence="1">
    <location>
        <begin position="765"/>
        <end position="789"/>
    </location>
</feature>
<sequence>MTQFSIEDLPYEIFDHIFYYLLPSAETRKVTGFNDLLAISHTNRALRERMRNNSFFWSSVFARFTVFVSTYFVEDFPLVFDCEKEFSNCSVDQENGNYYYSLLKEITKEYIMWLQSFCDLSLIRKLEIPIPVDDSPDEIMKLWSENTTMLSYLLMYPVDVKLRMETFIEKSKISFSHLDSLDIFDGFVDPHSIIHTPVGSNLRKIALDMPKEAKVPRESFIKNFVESCKNLSKLETVELCSECLSITDELYESLLCIAPKLKNIGIDNTQHKSLENWNKLAPNLTVLKRLCLQTCCSVQLENNPNAKRYTGDYKIFVVPHSVSDLTVMDNINVGGFFEEVTFSVCFNGILLPKLKKLDLQISCVITENQKPFPNLECFYYDTFGNSLTDQKTLFNFWMNKHEKLKTVLFSSLPSEVQTKKQKEKQVPELILKKKLNRMKALNIRSDAELYIEDCPIQLTVYNIGSKATIKGRNVKRIGLNFNESLNQETSVYVDVGKCNDLDIDYSKSSKTHIHISGNISNLELIASRVEKFEFCHNIHLDETAKLSLSSVSVPSLFLQQHEQDDLARISGKFCAFLSQFSNLKNLKIVVHEDYVYNIDTQLTPVTEDLLHDIFSKKFNLVSNINSLVYNQRALSLHSFTSLQYLYLKGPHKFKFVQIPNLKILEMNRCNIEGAEVDLTGMTQLQSIKIWDMSYFSIILQEQMDHLKHFLVYSIKELKSKLSIKSKKLRSFIITKIGKLARHSFIEISETPKILFKVIHLPDESTPTSPIPTFEDDEPETIYEDQEDWN</sequence>
<dbReference type="OMA" id="WANQHET"/>
<gene>
    <name evidence="2" type="ORF">NAEGRDRAFT_59947</name>
</gene>
<dbReference type="InParanoid" id="D2W2M9"/>
<organism evidence="3">
    <name type="scientific">Naegleria gruberi</name>
    <name type="common">Amoeba</name>
    <dbReference type="NCBI Taxonomy" id="5762"/>
    <lineage>
        <taxon>Eukaryota</taxon>
        <taxon>Discoba</taxon>
        <taxon>Heterolobosea</taxon>
        <taxon>Tetramitia</taxon>
        <taxon>Eutetramitia</taxon>
        <taxon>Vahlkampfiidae</taxon>
        <taxon>Naegleria</taxon>
    </lineage>
</organism>
<dbReference type="RefSeq" id="XP_002669421.1">
    <property type="nucleotide sequence ID" value="XM_002669375.1"/>
</dbReference>
<dbReference type="VEuPathDB" id="AmoebaDB:NAEGRDRAFT_59947"/>
<evidence type="ECO:0000313" key="2">
    <source>
        <dbReference type="EMBL" id="EFC36677.1"/>
    </source>
</evidence>
<dbReference type="InterPro" id="IPR032675">
    <property type="entry name" value="LRR_dom_sf"/>
</dbReference>
<dbReference type="Gene3D" id="3.80.10.10">
    <property type="entry name" value="Ribonuclease Inhibitor"/>
    <property type="match status" value="1"/>
</dbReference>
<dbReference type="OrthoDB" id="10334478at2759"/>
<accession>D2W2M9</accession>
<evidence type="ECO:0008006" key="4">
    <source>
        <dbReference type="Google" id="ProtNLM"/>
    </source>
</evidence>
<dbReference type="InterPro" id="IPR036047">
    <property type="entry name" value="F-box-like_dom_sf"/>
</dbReference>
<keyword evidence="3" id="KW-1185">Reference proteome</keyword>
<dbReference type="Proteomes" id="UP000006671">
    <property type="component" value="Unassembled WGS sequence"/>
</dbReference>
<name>D2W2M9_NAEGR</name>
<dbReference type="AlphaFoldDB" id="D2W2M9"/>
<dbReference type="GeneID" id="8860764"/>
<dbReference type="SUPFAM" id="SSF52047">
    <property type="entry name" value="RNI-like"/>
    <property type="match status" value="1"/>
</dbReference>
<proteinExistence type="predicted"/>
<evidence type="ECO:0000313" key="3">
    <source>
        <dbReference type="Proteomes" id="UP000006671"/>
    </source>
</evidence>
<evidence type="ECO:0000256" key="1">
    <source>
        <dbReference type="SAM" id="MobiDB-lite"/>
    </source>
</evidence>